<dbReference type="SMART" id="SM00855">
    <property type="entry name" value="PGAM"/>
    <property type="match status" value="1"/>
</dbReference>
<dbReference type="RefSeq" id="WP_203628196.1">
    <property type="nucleotide sequence ID" value="NZ_BOLQ01000020.1"/>
</dbReference>
<dbReference type="Proteomes" id="UP001597196">
    <property type="component" value="Unassembled WGS sequence"/>
</dbReference>
<comment type="caution">
    <text evidence="1">The sequence shown here is derived from an EMBL/GenBank/DDBJ whole genome shotgun (WGS) entry which is preliminary data.</text>
</comment>
<accession>A0ABW4CIQ8</accession>
<dbReference type="PANTHER" id="PTHR48100">
    <property type="entry name" value="BROAD-SPECIFICITY PHOSPHATASE YOR283W-RELATED"/>
    <property type="match status" value="1"/>
</dbReference>
<reference evidence="2" key="1">
    <citation type="journal article" date="2019" name="Int. J. Syst. Evol. Microbiol.">
        <title>The Global Catalogue of Microorganisms (GCM) 10K type strain sequencing project: providing services to taxonomists for standard genome sequencing and annotation.</title>
        <authorList>
            <consortium name="The Broad Institute Genomics Platform"/>
            <consortium name="The Broad Institute Genome Sequencing Center for Infectious Disease"/>
            <person name="Wu L."/>
            <person name="Ma J."/>
        </authorList>
    </citation>
    <scope>NUCLEOTIDE SEQUENCE [LARGE SCALE GENOMIC DNA]</scope>
    <source>
        <strain evidence="2">CCM 8980</strain>
    </source>
</reference>
<proteinExistence type="predicted"/>
<gene>
    <name evidence="1" type="ORF">ACFQ4P_11070</name>
</gene>
<evidence type="ECO:0000313" key="2">
    <source>
        <dbReference type="Proteomes" id="UP001597196"/>
    </source>
</evidence>
<dbReference type="Pfam" id="PF00300">
    <property type="entry name" value="His_Phos_1"/>
    <property type="match status" value="1"/>
</dbReference>
<dbReference type="InterPro" id="IPR050275">
    <property type="entry name" value="PGM_Phosphatase"/>
</dbReference>
<dbReference type="CDD" id="cd07067">
    <property type="entry name" value="HP_PGM_like"/>
    <property type="match status" value="1"/>
</dbReference>
<dbReference type="SUPFAM" id="SSF53254">
    <property type="entry name" value="Phosphoglycerate mutase-like"/>
    <property type="match status" value="1"/>
</dbReference>
<dbReference type="InterPro" id="IPR029033">
    <property type="entry name" value="His_PPase_superfam"/>
</dbReference>
<dbReference type="InterPro" id="IPR013078">
    <property type="entry name" value="His_Pase_superF_clade-1"/>
</dbReference>
<keyword evidence="2" id="KW-1185">Reference proteome</keyword>
<evidence type="ECO:0000313" key="1">
    <source>
        <dbReference type="EMBL" id="MFD1430780.1"/>
    </source>
</evidence>
<dbReference type="PANTHER" id="PTHR48100:SF1">
    <property type="entry name" value="HISTIDINE PHOSPHATASE FAMILY PROTEIN-RELATED"/>
    <property type="match status" value="1"/>
</dbReference>
<sequence>MEISLVRHSISLSNGAGLISGAGADVALSDAGITYAELVRDAYDWQQFDRIYVSPMKRAKQTAALLTMARQPMIEDARLQEMDFGDWEGQQAAELKHDFPAAFDYQDMFSEAMPDLSPNAETYAHLLARTAAFLADAEAATPAGKVLVVCHGFTIRALLANLLHTDFYHFAPVGNVSLTRLHLDEHDDFRARLEQFNSLLA</sequence>
<protein>
    <submittedName>
        <fullName evidence="1">Histidine phosphatase family protein</fullName>
    </submittedName>
</protein>
<dbReference type="Gene3D" id="3.40.50.1240">
    <property type="entry name" value="Phosphoglycerate mutase-like"/>
    <property type="match status" value="1"/>
</dbReference>
<dbReference type="PIRSF" id="PIRSF000709">
    <property type="entry name" value="6PFK_2-Ptase"/>
    <property type="match status" value="1"/>
</dbReference>
<organism evidence="1 2">
    <name type="scientific">Lacticaseibacillus mingshuiensis</name>
    <dbReference type="NCBI Taxonomy" id="2799574"/>
    <lineage>
        <taxon>Bacteria</taxon>
        <taxon>Bacillati</taxon>
        <taxon>Bacillota</taxon>
        <taxon>Bacilli</taxon>
        <taxon>Lactobacillales</taxon>
        <taxon>Lactobacillaceae</taxon>
        <taxon>Lacticaseibacillus</taxon>
    </lineage>
</organism>
<name>A0ABW4CIQ8_9LACO</name>
<dbReference type="EMBL" id="JBHTOC010000017">
    <property type="protein sequence ID" value="MFD1430780.1"/>
    <property type="molecule type" value="Genomic_DNA"/>
</dbReference>